<dbReference type="PANTHER" id="PTHR41260">
    <property type="entry name" value="PROTEIN ECSC"/>
    <property type="match status" value="1"/>
</dbReference>
<dbReference type="EMBL" id="PVTT01000001">
    <property type="protein sequence ID" value="PRY94425.1"/>
    <property type="molecule type" value="Genomic_DNA"/>
</dbReference>
<feature type="compositionally biased region" description="Low complexity" evidence="1">
    <location>
        <begin position="1"/>
        <end position="13"/>
    </location>
</feature>
<evidence type="ECO:0000313" key="2">
    <source>
        <dbReference type="EMBL" id="PRY94425.1"/>
    </source>
</evidence>
<organism evidence="2 3">
    <name type="scientific">Hasllibacter halocynthiae</name>
    <dbReference type="NCBI Taxonomy" id="595589"/>
    <lineage>
        <taxon>Bacteria</taxon>
        <taxon>Pseudomonadati</taxon>
        <taxon>Pseudomonadota</taxon>
        <taxon>Alphaproteobacteria</taxon>
        <taxon>Rhodobacterales</taxon>
        <taxon>Roseobacteraceae</taxon>
        <taxon>Hasllibacter</taxon>
    </lineage>
</organism>
<dbReference type="RefSeq" id="WP_106158926.1">
    <property type="nucleotide sequence ID" value="NZ_PVTT01000001.1"/>
</dbReference>
<sequence>MPDAATEAAAPEPNGTDHPADQPFAPHVEAEIAQLAQVHRDAAGAGMSLLSSLGAQAEGLLDRLPAAVRGQLNGATRQALQLAYSGASMTRGGRLPDTGERMTTALSTAMGAAGGFGGLPTALAEVPVTTAFLMRAMQGIAAEHGFDPADEQTRLACVQTFAAAGPLAGDDGGTAAFLTLRFGTTGAGLKAVIGQVVPVFSLVLGRKVAAQAVPVLGGALGAAVNWTYTSYYQDMARVQFGLMKLARDEGLDPEAVIARFRDVVQPQT</sequence>
<proteinExistence type="predicted"/>
<gene>
    <name evidence="2" type="ORF">BCF33_0012</name>
</gene>
<dbReference type="PANTHER" id="PTHR41260:SF1">
    <property type="entry name" value="PROTEIN ECSC"/>
    <property type="match status" value="1"/>
</dbReference>
<name>A0A2T0X6B2_9RHOB</name>
<feature type="region of interest" description="Disordered" evidence="1">
    <location>
        <begin position="1"/>
        <end position="23"/>
    </location>
</feature>
<dbReference type="AlphaFoldDB" id="A0A2T0X6B2"/>
<dbReference type="OrthoDB" id="7569638at2"/>
<evidence type="ECO:0000256" key="1">
    <source>
        <dbReference type="SAM" id="MobiDB-lite"/>
    </source>
</evidence>
<accession>A0A2T0X6B2</accession>
<evidence type="ECO:0000313" key="3">
    <source>
        <dbReference type="Proteomes" id="UP000238801"/>
    </source>
</evidence>
<keyword evidence="3" id="KW-1185">Reference proteome</keyword>
<dbReference type="InterPro" id="IPR024787">
    <property type="entry name" value="EcsC"/>
</dbReference>
<protein>
    <submittedName>
        <fullName evidence="2">EcsC family protein</fullName>
    </submittedName>
</protein>
<dbReference type="Proteomes" id="UP000238801">
    <property type="component" value="Unassembled WGS sequence"/>
</dbReference>
<dbReference type="Pfam" id="PF12787">
    <property type="entry name" value="EcsC"/>
    <property type="match status" value="1"/>
</dbReference>
<comment type="caution">
    <text evidence="2">The sequence shown here is derived from an EMBL/GenBank/DDBJ whole genome shotgun (WGS) entry which is preliminary data.</text>
</comment>
<reference evidence="2 3" key="1">
    <citation type="submission" date="2018-03" db="EMBL/GenBank/DDBJ databases">
        <title>Genomic Encyclopedia of Archaeal and Bacterial Type Strains, Phase II (KMG-II): from individual species to whole genera.</title>
        <authorList>
            <person name="Goeker M."/>
        </authorList>
    </citation>
    <scope>NUCLEOTIDE SEQUENCE [LARGE SCALE GENOMIC DNA]</scope>
    <source>
        <strain evidence="2 3">DSM 29318</strain>
    </source>
</reference>